<name>A0A2P4YKG6_9STRA</name>
<dbReference type="EMBL" id="NCKW01002060">
    <property type="protein sequence ID" value="POM78298.1"/>
    <property type="molecule type" value="Genomic_DNA"/>
</dbReference>
<keyword evidence="3" id="KW-1185">Reference proteome</keyword>
<keyword evidence="1" id="KW-0812">Transmembrane</keyword>
<gene>
    <name evidence="2" type="ORF">PHPALM_4186</name>
</gene>
<evidence type="ECO:0000313" key="2">
    <source>
        <dbReference type="EMBL" id="POM78298.1"/>
    </source>
</evidence>
<evidence type="ECO:0000256" key="1">
    <source>
        <dbReference type="SAM" id="Phobius"/>
    </source>
</evidence>
<proteinExistence type="predicted"/>
<dbReference type="OrthoDB" id="120790at2759"/>
<evidence type="ECO:0000313" key="3">
    <source>
        <dbReference type="Proteomes" id="UP000237271"/>
    </source>
</evidence>
<comment type="caution">
    <text evidence="2">The sequence shown here is derived from an EMBL/GenBank/DDBJ whole genome shotgun (WGS) entry which is preliminary data.</text>
</comment>
<keyword evidence="1" id="KW-1133">Transmembrane helix</keyword>
<reference evidence="2 3" key="1">
    <citation type="journal article" date="2017" name="Genome Biol. Evol.">
        <title>Phytophthora megakarya and P. palmivora, closely related causal agents of cacao black pod rot, underwent increases in genome sizes and gene numbers by different mechanisms.</title>
        <authorList>
            <person name="Ali S.S."/>
            <person name="Shao J."/>
            <person name="Lary D.J."/>
            <person name="Kronmiller B."/>
            <person name="Shen D."/>
            <person name="Strem M.D."/>
            <person name="Amoako-Attah I."/>
            <person name="Akrofi A.Y."/>
            <person name="Begoude B.A."/>
            <person name="Ten Hoopen G.M."/>
            <person name="Coulibaly K."/>
            <person name="Kebe B.I."/>
            <person name="Melnick R.L."/>
            <person name="Guiltinan M.J."/>
            <person name="Tyler B.M."/>
            <person name="Meinhardt L.W."/>
            <person name="Bailey B.A."/>
        </authorList>
    </citation>
    <scope>NUCLEOTIDE SEQUENCE [LARGE SCALE GENOMIC DNA]</scope>
    <source>
        <strain evidence="3">sbr112.9</strain>
    </source>
</reference>
<feature type="transmembrane region" description="Helical" evidence="1">
    <location>
        <begin position="16"/>
        <end position="37"/>
    </location>
</feature>
<dbReference type="AlphaFoldDB" id="A0A2P4YKG6"/>
<protein>
    <submittedName>
        <fullName evidence="2">Uncharacterized protein</fullName>
    </submittedName>
</protein>
<sequence>METHSNFYAYGKAGGMLNYLLSSFGICLAIDELLMILTSEKNLVLQRVPPTRCCQPTDLFWNNPLKDHMRTFGLYI</sequence>
<keyword evidence="1" id="KW-0472">Membrane</keyword>
<organism evidence="2 3">
    <name type="scientific">Phytophthora palmivora</name>
    <dbReference type="NCBI Taxonomy" id="4796"/>
    <lineage>
        <taxon>Eukaryota</taxon>
        <taxon>Sar</taxon>
        <taxon>Stramenopiles</taxon>
        <taxon>Oomycota</taxon>
        <taxon>Peronosporomycetes</taxon>
        <taxon>Peronosporales</taxon>
        <taxon>Peronosporaceae</taxon>
        <taxon>Phytophthora</taxon>
    </lineage>
</organism>
<dbReference type="Proteomes" id="UP000237271">
    <property type="component" value="Unassembled WGS sequence"/>
</dbReference>
<accession>A0A2P4YKG6</accession>